<dbReference type="Proteomes" id="UP001153148">
    <property type="component" value="Unassembled WGS sequence"/>
</dbReference>
<comment type="caution">
    <text evidence="2">The sequence shown here is derived from an EMBL/GenBank/DDBJ whole genome shotgun (WGS) entry which is preliminary data.</text>
</comment>
<feature type="compositionally biased region" description="Basic residues" evidence="1">
    <location>
        <begin position="38"/>
        <end position="47"/>
    </location>
</feature>
<gene>
    <name evidence="2" type="ORF">TPAB3V08_LOCUS16476</name>
</gene>
<feature type="compositionally biased region" description="Low complexity" evidence="1">
    <location>
        <begin position="48"/>
        <end position="57"/>
    </location>
</feature>
<evidence type="ECO:0000313" key="3">
    <source>
        <dbReference type="Proteomes" id="UP001153148"/>
    </source>
</evidence>
<feature type="compositionally biased region" description="Polar residues" evidence="1">
    <location>
        <begin position="16"/>
        <end position="28"/>
    </location>
</feature>
<protein>
    <submittedName>
        <fullName evidence="2">Uncharacterized protein</fullName>
    </submittedName>
</protein>
<accession>A0ABN7PV73</accession>
<keyword evidence="3" id="KW-1185">Reference proteome</keyword>
<reference evidence="2" key="1">
    <citation type="submission" date="2021-03" db="EMBL/GenBank/DDBJ databases">
        <authorList>
            <person name="Tran Van P."/>
        </authorList>
    </citation>
    <scope>NUCLEOTIDE SEQUENCE</scope>
</reference>
<feature type="non-terminal residue" evidence="2">
    <location>
        <position position="71"/>
    </location>
</feature>
<feature type="compositionally biased region" description="Basic and acidic residues" evidence="1">
    <location>
        <begin position="62"/>
        <end position="71"/>
    </location>
</feature>
<sequence>MKATSNLWVKLEKISNKSSQTLTISSVESPKGEPDTSRKRKLKKAAKRASSSTSSPTDNAEGENHEDSPGK</sequence>
<name>A0ABN7PV73_TIMPD</name>
<dbReference type="EMBL" id="CAJPIN010148462">
    <property type="protein sequence ID" value="CAG2069534.1"/>
    <property type="molecule type" value="Genomic_DNA"/>
</dbReference>
<proteinExistence type="predicted"/>
<evidence type="ECO:0000313" key="2">
    <source>
        <dbReference type="EMBL" id="CAG2069534.1"/>
    </source>
</evidence>
<feature type="region of interest" description="Disordered" evidence="1">
    <location>
        <begin position="16"/>
        <end position="71"/>
    </location>
</feature>
<evidence type="ECO:0000256" key="1">
    <source>
        <dbReference type="SAM" id="MobiDB-lite"/>
    </source>
</evidence>
<organism evidence="2 3">
    <name type="scientific">Timema podura</name>
    <name type="common">Walking stick</name>
    <dbReference type="NCBI Taxonomy" id="61482"/>
    <lineage>
        <taxon>Eukaryota</taxon>
        <taxon>Metazoa</taxon>
        <taxon>Ecdysozoa</taxon>
        <taxon>Arthropoda</taxon>
        <taxon>Hexapoda</taxon>
        <taxon>Insecta</taxon>
        <taxon>Pterygota</taxon>
        <taxon>Neoptera</taxon>
        <taxon>Polyneoptera</taxon>
        <taxon>Phasmatodea</taxon>
        <taxon>Timematodea</taxon>
        <taxon>Timematoidea</taxon>
        <taxon>Timematidae</taxon>
        <taxon>Timema</taxon>
    </lineage>
</organism>